<dbReference type="GO" id="GO:0016020">
    <property type="term" value="C:membrane"/>
    <property type="evidence" value="ECO:0007669"/>
    <property type="project" value="InterPro"/>
</dbReference>
<protein>
    <submittedName>
        <fullName evidence="3">DMT family transporter</fullName>
    </submittedName>
</protein>
<gene>
    <name evidence="3" type="ORF">HBN89_00670</name>
</gene>
<feature type="domain" description="EamA" evidence="2">
    <location>
        <begin position="156"/>
        <end position="289"/>
    </location>
</feature>
<dbReference type="InterPro" id="IPR037185">
    <property type="entry name" value="EmrE-like"/>
</dbReference>
<sequence length="300" mass="32584">MIRLPVLSEKSSLLIPLLAGASLLGVAPVTVKALPFDAEVSAFYRVILAVPFMVMICLLKREQISALPKDRHFYWFTLLAVIFFCADLTTMHFAIQYTDVAIATLLTNCAPFFVVIMGLSGIVEKPKRQEVACLLLAISGMYVLCLMGKSTRHDYWGEALSLLAALFYAAYIVTIKKVRTYNCSPSVIMLYITAGCSLVLLPVFILSGAPLPATLKTWGLLLILVLCGQVFGQLLVTLSLKSLSASFSSIVLLLQPIIATVLSWLLLGEVLTSTELTGMTIVLLAIAASSLDFNKRASTP</sequence>
<feature type="transmembrane region" description="Helical" evidence="1">
    <location>
        <begin position="43"/>
        <end position="61"/>
    </location>
</feature>
<evidence type="ECO:0000313" key="4">
    <source>
        <dbReference type="Proteomes" id="UP000564604"/>
    </source>
</evidence>
<keyword evidence="1" id="KW-0812">Transmembrane</keyword>
<accession>A0A9Q5AWL4</accession>
<proteinExistence type="predicted"/>
<feature type="transmembrane region" description="Helical" evidence="1">
    <location>
        <begin position="155"/>
        <end position="175"/>
    </location>
</feature>
<feature type="transmembrane region" description="Helical" evidence="1">
    <location>
        <begin position="250"/>
        <end position="270"/>
    </location>
</feature>
<feature type="transmembrane region" description="Helical" evidence="1">
    <location>
        <begin position="73"/>
        <end position="95"/>
    </location>
</feature>
<dbReference type="Pfam" id="PF00892">
    <property type="entry name" value="EamA"/>
    <property type="match status" value="2"/>
</dbReference>
<dbReference type="PANTHER" id="PTHR22911">
    <property type="entry name" value="ACYL-MALONYL CONDENSING ENZYME-RELATED"/>
    <property type="match status" value="1"/>
</dbReference>
<evidence type="ECO:0000256" key="1">
    <source>
        <dbReference type="SAM" id="Phobius"/>
    </source>
</evidence>
<dbReference type="AlphaFoldDB" id="A0A9Q5AWL4"/>
<feature type="transmembrane region" description="Helical" evidence="1">
    <location>
        <begin position="276"/>
        <end position="294"/>
    </location>
</feature>
<dbReference type="Gene3D" id="1.10.3730.20">
    <property type="match status" value="1"/>
</dbReference>
<feature type="transmembrane region" description="Helical" evidence="1">
    <location>
        <begin position="131"/>
        <end position="149"/>
    </location>
</feature>
<feature type="transmembrane region" description="Helical" evidence="1">
    <location>
        <begin position="218"/>
        <end position="238"/>
    </location>
</feature>
<keyword evidence="1" id="KW-0472">Membrane</keyword>
<dbReference type="SUPFAM" id="SSF103481">
    <property type="entry name" value="Multidrug resistance efflux transporter EmrE"/>
    <property type="match status" value="2"/>
</dbReference>
<evidence type="ECO:0000259" key="2">
    <source>
        <dbReference type="Pfam" id="PF00892"/>
    </source>
</evidence>
<evidence type="ECO:0000313" key="3">
    <source>
        <dbReference type="EMBL" id="NNB47805.1"/>
    </source>
</evidence>
<comment type="caution">
    <text evidence="3">The sequence shown here is derived from an EMBL/GenBank/DDBJ whole genome shotgun (WGS) entry which is preliminary data.</text>
</comment>
<dbReference type="Proteomes" id="UP000564604">
    <property type="component" value="Unassembled WGS sequence"/>
</dbReference>
<name>A0A9Q5AWL4_PSEFR</name>
<dbReference type="EMBL" id="JAAQYX010000001">
    <property type="protein sequence ID" value="NNB47805.1"/>
    <property type="molecule type" value="Genomic_DNA"/>
</dbReference>
<feature type="transmembrane region" description="Helical" evidence="1">
    <location>
        <begin position="101"/>
        <end position="119"/>
    </location>
</feature>
<feature type="transmembrane region" description="Helical" evidence="1">
    <location>
        <begin position="187"/>
        <end position="206"/>
    </location>
</feature>
<keyword evidence="1" id="KW-1133">Transmembrane helix</keyword>
<reference evidence="3 4" key="1">
    <citation type="journal article" date="2020" name="Front. Microbiol.">
        <title>Genetic Organization of the aprX-lipA2 Operon Affects the Proteolytic Potential of Pseudomonas Species in Milk.</title>
        <authorList>
            <person name="Maier C."/>
            <person name="Huptas C."/>
            <person name="von Neubeck M."/>
            <person name="Scherer S."/>
            <person name="Wenning M."/>
            <person name="Lucking G."/>
        </authorList>
    </citation>
    <scope>NUCLEOTIDE SEQUENCE [LARGE SCALE GENOMIC DNA]</scope>
    <source>
        <strain evidence="3 4">WS 5094</strain>
    </source>
</reference>
<dbReference type="PANTHER" id="PTHR22911:SF79">
    <property type="entry name" value="MOBA-LIKE NTP TRANSFERASE DOMAIN-CONTAINING PROTEIN"/>
    <property type="match status" value="1"/>
</dbReference>
<organism evidence="3 4">
    <name type="scientific">Pseudomonas fragi</name>
    <dbReference type="NCBI Taxonomy" id="296"/>
    <lineage>
        <taxon>Bacteria</taxon>
        <taxon>Pseudomonadati</taxon>
        <taxon>Pseudomonadota</taxon>
        <taxon>Gammaproteobacteria</taxon>
        <taxon>Pseudomonadales</taxon>
        <taxon>Pseudomonadaceae</taxon>
        <taxon>Pseudomonas</taxon>
    </lineage>
</organism>
<dbReference type="RefSeq" id="WP_095041359.1">
    <property type="nucleotide sequence ID" value="NZ_JAAEBQ010000001.1"/>
</dbReference>
<feature type="domain" description="EamA" evidence="2">
    <location>
        <begin position="17"/>
        <end position="144"/>
    </location>
</feature>
<dbReference type="InterPro" id="IPR000620">
    <property type="entry name" value="EamA_dom"/>
</dbReference>